<gene>
    <name evidence="6" type="ORF">BJ684DRAFT_21997</name>
</gene>
<dbReference type="EMBL" id="KZ988912">
    <property type="protein sequence ID" value="RKP11433.1"/>
    <property type="molecule type" value="Genomic_DNA"/>
</dbReference>
<accession>A0A4P9XY93</accession>
<proteinExistence type="inferred from homology"/>
<organism evidence="6 7">
    <name type="scientific">Piptocephalis cylindrospora</name>
    <dbReference type="NCBI Taxonomy" id="1907219"/>
    <lineage>
        <taxon>Eukaryota</taxon>
        <taxon>Fungi</taxon>
        <taxon>Fungi incertae sedis</taxon>
        <taxon>Zoopagomycota</taxon>
        <taxon>Zoopagomycotina</taxon>
        <taxon>Zoopagomycetes</taxon>
        <taxon>Zoopagales</taxon>
        <taxon>Piptocephalidaceae</taxon>
        <taxon>Piptocephalis</taxon>
    </lineage>
</organism>
<dbReference type="GO" id="GO:0005737">
    <property type="term" value="C:cytoplasm"/>
    <property type="evidence" value="ECO:0007669"/>
    <property type="project" value="InterPro"/>
</dbReference>
<feature type="domain" description="Cytosol aminopeptidase" evidence="5">
    <location>
        <begin position="102"/>
        <end position="109"/>
    </location>
</feature>
<dbReference type="AlphaFoldDB" id="A0A4P9XY93"/>
<dbReference type="PRINTS" id="PR00481">
    <property type="entry name" value="LAMNOPPTDASE"/>
</dbReference>
<comment type="similarity">
    <text evidence="1">Belongs to the peptidase M17 family.</text>
</comment>
<dbReference type="PANTHER" id="PTHR11963">
    <property type="entry name" value="LEUCINE AMINOPEPTIDASE-RELATED"/>
    <property type="match status" value="1"/>
</dbReference>
<keyword evidence="2" id="KW-0031">Aminopeptidase</keyword>
<evidence type="ECO:0000256" key="4">
    <source>
        <dbReference type="ARBA" id="ARBA00022801"/>
    </source>
</evidence>
<dbReference type="Pfam" id="PF00883">
    <property type="entry name" value="Peptidase_M17"/>
    <property type="match status" value="1"/>
</dbReference>
<dbReference type="InterPro" id="IPR000819">
    <property type="entry name" value="Peptidase_M17_C"/>
</dbReference>
<evidence type="ECO:0000313" key="7">
    <source>
        <dbReference type="Proteomes" id="UP000267251"/>
    </source>
</evidence>
<dbReference type="Gene3D" id="3.40.630.10">
    <property type="entry name" value="Zn peptidases"/>
    <property type="match status" value="1"/>
</dbReference>
<name>A0A4P9XY93_9FUNG</name>
<sequence length="285" mass="29784">RIEYRSPSQDQVKENLFFVGKGITYDTGGADVKAGGVMRGMSRDKCGAAAVAGLLLTAAHLKPTHVNITAELAFVRNSIGADSYVSDEVIISRAGVPIAVGNTDAEGRMVMSDPLAKLKDELLEVRKTTSLPSRIFTVATLTGHVIRAWGSYAAVVPNGPAQTSGMAQRIQASGDLWGDMFEVSPLRREDFTFGNGGARAPEIAVSSNSLPSTMTNRGHQSPAAFMAITSGIGKGRRDDTASSIEYCHLDIAGAAETSGEGLSLGPVTGSPIVALTATFLLPKSS</sequence>
<dbReference type="SUPFAM" id="SSF53187">
    <property type="entry name" value="Zn-dependent exopeptidases"/>
    <property type="match status" value="1"/>
</dbReference>
<protein>
    <recommendedName>
        <fullName evidence="5">Cytosol aminopeptidase domain-containing protein</fullName>
    </recommendedName>
</protein>
<reference evidence="7" key="1">
    <citation type="journal article" date="2018" name="Nat. Microbiol.">
        <title>Leveraging single-cell genomics to expand the fungal tree of life.</title>
        <authorList>
            <person name="Ahrendt S.R."/>
            <person name="Quandt C.A."/>
            <person name="Ciobanu D."/>
            <person name="Clum A."/>
            <person name="Salamov A."/>
            <person name="Andreopoulos B."/>
            <person name="Cheng J.F."/>
            <person name="Woyke T."/>
            <person name="Pelin A."/>
            <person name="Henrissat B."/>
            <person name="Reynolds N.K."/>
            <person name="Benny G.L."/>
            <person name="Smith M.E."/>
            <person name="James T.Y."/>
            <person name="Grigoriev I.V."/>
        </authorList>
    </citation>
    <scope>NUCLEOTIDE SEQUENCE [LARGE SCALE GENOMIC DNA]</scope>
</reference>
<evidence type="ECO:0000256" key="1">
    <source>
        <dbReference type="ARBA" id="ARBA00009528"/>
    </source>
</evidence>
<dbReference type="Proteomes" id="UP000267251">
    <property type="component" value="Unassembled WGS sequence"/>
</dbReference>
<evidence type="ECO:0000313" key="6">
    <source>
        <dbReference type="EMBL" id="RKP11433.1"/>
    </source>
</evidence>
<dbReference type="OrthoDB" id="412814at2759"/>
<keyword evidence="7" id="KW-1185">Reference proteome</keyword>
<evidence type="ECO:0000256" key="2">
    <source>
        <dbReference type="ARBA" id="ARBA00022438"/>
    </source>
</evidence>
<evidence type="ECO:0000256" key="3">
    <source>
        <dbReference type="ARBA" id="ARBA00022670"/>
    </source>
</evidence>
<dbReference type="GO" id="GO:0006508">
    <property type="term" value="P:proteolysis"/>
    <property type="evidence" value="ECO:0007669"/>
    <property type="project" value="UniProtKB-KW"/>
</dbReference>
<keyword evidence="3" id="KW-0645">Protease</keyword>
<dbReference type="PROSITE" id="PS00631">
    <property type="entry name" value="CYTOSOL_AP"/>
    <property type="match status" value="1"/>
</dbReference>
<dbReference type="InterPro" id="IPR011356">
    <property type="entry name" value="Leucine_aapep/pepB"/>
</dbReference>
<keyword evidence="4" id="KW-0378">Hydrolase</keyword>
<dbReference type="GO" id="GO:0070006">
    <property type="term" value="F:metalloaminopeptidase activity"/>
    <property type="evidence" value="ECO:0007669"/>
    <property type="project" value="InterPro"/>
</dbReference>
<dbReference type="GO" id="GO:0030145">
    <property type="term" value="F:manganese ion binding"/>
    <property type="evidence" value="ECO:0007669"/>
    <property type="project" value="InterPro"/>
</dbReference>
<dbReference type="PANTHER" id="PTHR11963:SF48">
    <property type="entry name" value="DIPEPTIDASE B, ISOFORM A"/>
    <property type="match status" value="1"/>
</dbReference>
<evidence type="ECO:0000259" key="5">
    <source>
        <dbReference type="PROSITE" id="PS00631"/>
    </source>
</evidence>
<feature type="non-terminal residue" evidence="6">
    <location>
        <position position="1"/>
    </location>
</feature>